<name>A0A7S3JQD7_9STRA</name>
<dbReference type="SUPFAM" id="SSF53756">
    <property type="entry name" value="UDP-Glycosyltransferase/glycogen phosphorylase"/>
    <property type="match status" value="1"/>
</dbReference>
<evidence type="ECO:0000313" key="6">
    <source>
        <dbReference type="EMBL" id="CAE0361621.1"/>
    </source>
</evidence>
<dbReference type="AlphaFoldDB" id="A0A7S3JQD7"/>
<dbReference type="PANTHER" id="PTHR44998">
    <property type="match status" value="1"/>
</dbReference>
<evidence type="ECO:0000256" key="1">
    <source>
        <dbReference type="ARBA" id="ARBA00004922"/>
    </source>
</evidence>
<evidence type="ECO:0000256" key="4">
    <source>
        <dbReference type="ARBA" id="ARBA00022803"/>
    </source>
</evidence>
<sequence>MNNVDKFEPVSFDVWMNSLRRDPSAYLALLEPKQLSTKQRLQAQAAARGISPHRILWWPRISKTAHLARLRDKCDKFADNFIYGAHTTAADALWAGLPLITLRGWGIGQDYRFASRVGTSLLEASDLAVLALDSAMQFEDTLAGYKELTQDLKTHVLSASLKAYGAFDSRAKATELRRALHLAAEQRGRRHIICTIPTSRTTISPHQCALNAVLAGLNYENTYFCDSNISLTNTTPATIIDLARRLAISSSDQNADAVHAYGLALFLLKQDKKSAIKWLWSAVRRSPMTAHFWANLGRISGDPVPQLVAMRLGQAVEPHELRSALLARNDISPEKKFFAATVFLPSEPRLKLSLGAAFDAANNGDGAWSEWVDAVPAMHAQKKATQEQVDALHRARTFRKNRRVVIIYCDEYGQTWWPNWGPSSMKIGGLGGSEEAVIFVARELAKRGGHHIEIYTEPNSSDLGYDRVFPHDIFWLHHATWDPNQNGIHIFVAWRYHISATLVPNHSLCYVWLQDVPPYSSWTSTFLKSIHGVFVLSKFHAQTLPSPAQTMAIVAPNGIAPEQLVDGNLDRPPIFTYGSAPNRGLYDVLIIWSHIHAAIPQAELHIYYGFSAAFRKWGQQHIENYLVWEAEVHRLLDQDGIFYYGMVDHATLAQAYANASFILYPTAYPETGCVTLMKAMAMGALPITSRYAYSVVPELTVHFDLGPSEPRTVQSDVSITLGPRPDSDWLYAFAEAAISAARIDPIELRRLRQETMTYARSTFLWEHIARTWDHTFTSRLLK</sequence>
<keyword evidence="2" id="KW-0808">Transferase</keyword>
<dbReference type="Gene3D" id="3.40.50.2000">
    <property type="entry name" value="Glycogen Phosphorylase B"/>
    <property type="match status" value="2"/>
</dbReference>
<evidence type="ECO:0000259" key="5">
    <source>
        <dbReference type="Pfam" id="PF13844"/>
    </source>
</evidence>
<gene>
    <name evidence="6" type="ORF">ALAG00032_LOCUS2354</name>
</gene>
<evidence type="ECO:0000256" key="2">
    <source>
        <dbReference type="ARBA" id="ARBA00022679"/>
    </source>
</evidence>
<accession>A0A7S3JQD7</accession>
<evidence type="ECO:0000256" key="3">
    <source>
        <dbReference type="ARBA" id="ARBA00022737"/>
    </source>
</evidence>
<dbReference type="GO" id="GO:0006493">
    <property type="term" value="P:protein O-linked glycosylation"/>
    <property type="evidence" value="ECO:0007669"/>
    <property type="project" value="TreeGrafter"/>
</dbReference>
<keyword evidence="4" id="KW-0802">TPR repeat</keyword>
<feature type="domain" description="O-GlcNAc transferase C-terminal" evidence="5">
    <location>
        <begin position="2"/>
        <end position="157"/>
    </location>
</feature>
<dbReference type="PANTHER" id="PTHR44998:SF1">
    <property type="entry name" value="UDP-N-ACETYLGLUCOSAMINE--PEPTIDE N-ACETYLGLUCOSAMINYLTRANSFERASE 110 KDA SUBUNIT"/>
    <property type="match status" value="1"/>
</dbReference>
<dbReference type="GO" id="GO:0016757">
    <property type="term" value="F:glycosyltransferase activity"/>
    <property type="evidence" value="ECO:0007669"/>
    <property type="project" value="TreeGrafter"/>
</dbReference>
<dbReference type="InterPro" id="IPR029489">
    <property type="entry name" value="OGT/SEC/SPY_C"/>
</dbReference>
<dbReference type="EMBL" id="HBIJ01003390">
    <property type="protein sequence ID" value="CAE0361621.1"/>
    <property type="molecule type" value="Transcribed_RNA"/>
</dbReference>
<comment type="pathway">
    <text evidence="1">Protein modification; protein glycosylation.</text>
</comment>
<reference evidence="6" key="1">
    <citation type="submission" date="2021-01" db="EMBL/GenBank/DDBJ databases">
        <authorList>
            <person name="Corre E."/>
            <person name="Pelletier E."/>
            <person name="Niang G."/>
            <person name="Scheremetjew M."/>
            <person name="Finn R."/>
            <person name="Kale V."/>
            <person name="Holt S."/>
            <person name="Cochrane G."/>
            <person name="Meng A."/>
            <person name="Brown T."/>
            <person name="Cohen L."/>
        </authorList>
    </citation>
    <scope>NUCLEOTIDE SEQUENCE</scope>
    <source>
        <strain evidence="6">CCMP1510</strain>
    </source>
</reference>
<dbReference type="Pfam" id="PF13844">
    <property type="entry name" value="Glyco_transf_41"/>
    <property type="match status" value="1"/>
</dbReference>
<protein>
    <recommendedName>
        <fullName evidence="5">O-GlcNAc transferase C-terminal domain-containing protein</fullName>
    </recommendedName>
</protein>
<proteinExistence type="predicted"/>
<organism evidence="6">
    <name type="scientific">Aureoumbra lagunensis</name>
    <dbReference type="NCBI Taxonomy" id="44058"/>
    <lineage>
        <taxon>Eukaryota</taxon>
        <taxon>Sar</taxon>
        <taxon>Stramenopiles</taxon>
        <taxon>Ochrophyta</taxon>
        <taxon>Pelagophyceae</taxon>
        <taxon>Pelagomonadales</taxon>
        <taxon>Aureoumbra</taxon>
    </lineage>
</organism>
<keyword evidence="3" id="KW-0677">Repeat</keyword>